<dbReference type="InterPro" id="IPR002018">
    <property type="entry name" value="CarbesteraseB"/>
</dbReference>
<evidence type="ECO:0000256" key="1">
    <source>
        <dbReference type="ARBA" id="ARBA00005964"/>
    </source>
</evidence>
<gene>
    <name evidence="7" type="ORF">CEUTPL_LOCUS4823</name>
</gene>
<evidence type="ECO:0000256" key="5">
    <source>
        <dbReference type="SAM" id="SignalP"/>
    </source>
</evidence>
<dbReference type="Gene3D" id="3.40.50.1820">
    <property type="entry name" value="alpha/beta hydrolase"/>
    <property type="match status" value="1"/>
</dbReference>
<evidence type="ECO:0000256" key="3">
    <source>
        <dbReference type="ARBA" id="ARBA00022801"/>
    </source>
</evidence>
<keyword evidence="3" id="KW-0378">Hydrolase</keyword>
<feature type="domain" description="Carboxylesterase type B" evidence="6">
    <location>
        <begin position="28"/>
        <end position="541"/>
    </location>
</feature>
<reference evidence="7" key="1">
    <citation type="submission" date="2022-01" db="EMBL/GenBank/DDBJ databases">
        <authorList>
            <person name="King R."/>
        </authorList>
    </citation>
    <scope>NUCLEOTIDE SEQUENCE</scope>
</reference>
<dbReference type="EMBL" id="OU892278">
    <property type="protein sequence ID" value="CAH1125937.1"/>
    <property type="molecule type" value="Genomic_DNA"/>
</dbReference>
<dbReference type="PANTHER" id="PTHR43142:SF1">
    <property type="entry name" value="CARBOXYLIC ESTER HYDROLASE"/>
    <property type="match status" value="1"/>
</dbReference>
<feature type="signal peptide" evidence="5">
    <location>
        <begin position="1"/>
        <end position="26"/>
    </location>
</feature>
<dbReference type="AlphaFoldDB" id="A0A9P0GMD0"/>
<keyword evidence="8" id="KW-1185">Reference proteome</keyword>
<evidence type="ECO:0000256" key="2">
    <source>
        <dbReference type="ARBA" id="ARBA00022487"/>
    </source>
</evidence>
<dbReference type="SUPFAM" id="SSF53474">
    <property type="entry name" value="alpha/beta-Hydrolases"/>
    <property type="match status" value="1"/>
</dbReference>
<proteinExistence type="inferred from homology"/>
<keyword evidence="5" id="KW-0732">Signal</keyword>
<keyword evidence="2" id="KW-0719">Serine esterase</keyword>
<keyword evidence="4" id="KW-0325">Glycoprotein</keyword>
<name>A0A9P0GMD0_9CUCU</name>
<dbReference type="GO" id="GO:0052689">
    <property type="term" value="F:carboxylic ester hydrolase activity"/>
    <property type="evidence" value="ECO:0007669"/>
    <property type="project" value="UniProtKB-KW"/>
</dbReference>
<dbReference type="Pfam" id="PF00135">
    <property type="entry name" value="COesterase"/>
    <property type="match status" value="1"/>
</dbReference>
<dbReference type="Proteomes" id="UP001152799">
    <property type="component" value="Chromosome 2"/>
</dbReference>
<sequence length="553" mass="61677">MIASPSLPMIYFGGFCVLLIRCEGHATDPVVEIQQGKLKGIIGTNYDGKPFYEFLGIPYAKPPVEELRFQPPEPAQSWTGIRNANKTGDICISTYDFGSQTVGSEDCLYLNVYTRNLPESNSRLKPVMVFIYGGGLTVGSSGPDVYGPDFFMLKDIVLVTFNYRLGVLGFLSFDDPSLGVFGNMGLKDQNLALKWIKKNIRKFNGDPDNVTIFGESAGSASVHTHILSPASRGLFHKAIMQSGCALNTWFWGRKNNAIEVVAKAGKKASTNREALDILKNLTALEIFTAQQLVVDNTSPAGERPFSAVIEVPNDRPFLTENPIKLIKDGAYNQVPIIMGYDENEGMVFDLNIEAAEKLGLIFPNFNFENMIPYQLDIPKGSDDSKAIVAKLSQLYSGKPASARYDPVTDSNLLAEVIEALKYHLENSLNPIYVYRVSLAGKLNRIKLLMNRTDEPGTCHQDELGYQFSSIITPTVEPGSLEDRSIRTFAELWVNFATYGNPTPHSNKLWKPVKKNQQIKVFDIGQTTEMINIPEKKRLDVWGKIFRKWPIVRF</sequence>
<evidence type="ECO:0000313" key="7">
    <source>
        <dbReference type="EMBL" id="CAH1125937.1"/>
    </source>
</evidence>
<comment type="similarity">
    <text evidence="1">Belongs to the type-B carboxylesterase/lipase family.</text>
</comment>
<organism evidence="7 8">
    <name type="scientific">Ceutorhynchus assimilis</name>
    <name type="common">cabbage seed weevil</name>
    <dbReference type="NCBI Taxonomy" id="467358"/>
    <lineage>
        <taxon>Eukaryota</taxon>
        <taxon>Metazoa</taxon>
        <taxon>Ecdysozoa</taxon>
        <taxon>Arthropoda</taxon>
        <taxon>Hexapoda</taxon>
        <taxon>Insecta</taxon>
        <taxon>Pterygota</taxon>
        <taxon>Neoptera</taxon>
        <taxon>Endopterygota</taxon>
        <taxon>Coleoptera</taxon>
        <taxon>Polyphaga</taxon>
        <taxon>Cucujiformia</taxon>
        <taxon>Curculionidae</taxon>
        <taxon>Ceutorhynchinae</taxon>
        <taxon>Ceutorhynchus</taxon>
    </lineage>
</organism>
<feature type="chain" id="PRO_5040344318" description="Carboxylesterase type B domain-containing protein" evidence="5">
    <location>
        <begin position="27"/>
        <end position="553"/>
    </location>
</feature>
<evidence type="ECO:0000259" key="6">
    <source>
        <dbReference type="Pfam" id="PF00135"/>
    </source>
</evidence>
<evidence type="ECO:0000313" key="8">
    <source>
        <dbReference type="Proteomes" id="UP001152799"/>
    </source>
</evidence>
<protein>
    <recommendedName>
        <fullName evidence="6">Carboxylesterase type B domain-containing protein</fullName>
    </recommendedName>
</protein>
<evidence type="ECO:0000256" key="4">
    <source>
        <dbReference type="ARBA" id="ARBA00023180"/>
    </source>
</evidence>
<dbReference type="InterPro" id="IPR029058">
    <property type="entry name" value="AB_hydrolase_fold"/>
</dbReference>
<dbReference type="PROSITE" id="PS00941">
    <property type="entry name" value="CARBOXYLESTERASE_B_2"/>
    <property type="match status" value="1"/>
</dbReference>
<dbReference type="OrthoDB" id="19653at2759"/>
<accession>A0A9P0GMD0</accession>
<dbReference type="PANTHER" id="PTHR43142">
    <property type="entry name" value="CARBOXYLIC ESTER HYDROLASE"/>
    <property type="match status" value="1"/>
</dbReference>
<dbReference type="InterPro" id="IPR019819">
    <property type="entry name" value="Carboxylesterase_B_CS"/>
</dbReference>